<organism evidence="2 3">
    <name type="scientific">Reticulomyxa filosa</name>
    <dbReference type="NCBI Taxonomy" id="46433"/>
    <lineage>
        <taxon>Eukaryota</taxon>
        <taxon>Sar</taxon>
        <taxon>Rhizaria</taxon>
        <taxon>Retaria</taxon>
        <taxon>Foraminifera</taxon>
        <taxon>Monothalamids</taxon>
        <taxon>Reticulomyxidae</taxon>
        <taxon>Reticulomyxa</taxon>
    </lineage>
</organism>
<feature type="transmembrane region" description="Helical" evidence="1">
    <location>
        <begin position="70"/>
        <end position="88"/>
    </location>
</feature>
<evidence type="ECO:0000256" key="1">
    <source>
        <dbReference type="SAM" id="Phobius"/>
    </source>
</evidence>
<sequence length="178" mass="21020">LWSWDALILSSSLRSFFKAEIDIVKYGDHHRSETFEENEKKRVVDDKLCCRKEVSNIGICKLKKYCSMQINAITTFTMFLILFLFLIIKLKKEYSDIFFKYLFITYILFCCTFQVLEDLKLLLKNNKKKLQFTTKNQPKNFRQVSNTCNRMCHQFGIVSITLSLLAPFQLLNGHDCIL</sequence>
<gene>
    <name evidence="2" type="ORF">RFI_33097</name>
</gene>
<feature type="transmembrane region" description="Helical" evidence="1">
    <location>
        <begin position="100"/>
        <end position="119"/>
    </location>
</feature>
<evidence type="ECO:0000313" key="3">
    <source>
        <dbReference type="Proteomes" id="UP000023152"/>
    </source>
</evidence>
<keyword evidence="1" id="KW-1133">Transmembrane helix</keyword>
<dbReference type="Proteomes" id="UP000023152">
    <property type="component" value="Unassembled WGS sequence"/>
</dbReference>
<evidence type="ECO:0000313" key="2">
    <source>
        <dbReference type="EMBL" id="ETO04300.1"/>
    </source>
</evidence>
<dbReference type="EMBL" id="ASPP01029551">
    <property type="protein sequence ID" value="ETO04300.1"/>
    <property type="molecule type" value="Genomic_DNA"/>
</dbReference>
<proteinExistence type="predicted"/>
<keyword evidence="1" id="KW-0812">Transmembrane</keyword>
<keyword evidence="3" id="KW-1185">Reference proteome</keyword>
<name>X6LU99_RETFI</name>
<comment type="caution">
    <text evidence="2">The sequence shown here is derived from an EMBL/GenBank/DDBJ whole genome shotgun (WGS) entry which is preliminary data.</text>
</comment>
<dbReference type="AlphaFoldDB" id="X6LU99"/>
<accession>X6LU99</accession>
<feature type="non-terminal residue" evidence="2">
    <location>
        <position position="1"/>
    </location>
</feature>
<keyword evidence="1" id="KW-0472">Membrane</keyword>
<reference evidence="2 3" key="1">
    <citation type="journal article" date="2013" name="Curr. Biol.">
        <title>The Genome of the Foraminiferan Reticulomyxa filosa.</title>
        <authorList>
            <person name="Glockner G."/>
            <person name="Hulsmann N."/>
            <person name="Schleicher M."/>
            <person name="Noegel A.A."/>
            <person name="Eichinger L."/>
            <person name="Gallinger C."/>
            <person name="Pawlowski J."/>
            <person name="Sierra R."/>
            <person name="Euteneuer U."/>
            <person name="Pillet L."/>
            <person name="Moustafa A."/>
            <person name="Platzer M."/>
            <person name="Groth M."/>
            <person name="Szafranski K."/>
            <person name="Schliwa M."/>
        </authorList>
    </citation>
    <scope>NUCLEOTIDE SEQUENCE [LARGE SCALE GENOMIC DNA]</scope>
</reference>
<protein>
    <submittedName>
        <fullName evidence="2">Uncharacterized protein</fullName>
    </submittedName>
</protein>